<comment type="subcellular location">
    <subcellularLocation>
        <location evidence="2">Cell membrane</location>
        <topology evidence="2">Single-pass membrane protein</topology>
    </subcellularLocation>
</comment>
<protein>
    <recommendedName>
        <fullName evidence="10">Flagellar protein FliL</fullName>
    </recommendedName>
</protein>
<dbReference type="PANTHER" id="PTHR35091">
    <property type="entry name" value="FLAGELLAR PROTEIN FLIL"/>
    <property type="match status" value="1"/>
</dbReference>
<evidence type="ECO:0000256" key="7">
    <source>
        <dbReference type="ARBA" id="ARBA00022779"/>
    </source>
</evidence>
<comment type="similarity">
    <text evidence="3 10">Belongs to the FliL family.</text>
</comment>
<evidence type="ECO:0000256" key="1">
    <source>
        <dbReference type="ARBA" id="ARBA00002254"/>
    </source>
</evidence>
<gene>
    <name evidence="11" type="ORF">SAMN04488506_0097</name>
</gene>
<dbReference type="OrthoDB" id="2156763at2"/>
<keyword evidence="12" id="KW-1185">Reference proteome</keyword>
<name>A0A1I5UNC5_9LACT</name>
<dbReference type="STRING" id="82801.SAMN04488506_0097"/>
<evidence type="ECO:0000313" key="11">
    <source>
        <dbReference type="EMBL" id="SFP96824.1"/>
    </source>
</evidence>
<keyword evidence="7 10" id="KW-0283">Flagellar rotation</keyword>
<keyword evidence="8 10" id="KW-1133">Transmembrane helix</keyword>
<keyword evidence="11" id="KW-0969">Cilium</keyword>
<keyword evidence="6 10" id="KW-0812">Transmembrane</keyword>
<dbReference type="Pfam" id="PF03748">
    <property type="entry name" value="FliL"/>
    <property type="match status" value="1"/>
</dbReference>
<organism evidence="11 12">
    <name type="scientific">Desemzia incerta</name>
    <dbReference type="NCBI Taxonomy" id="82801"/>
    <lineage>
        <taxon>Bacteria</taxon>
        <taxon>Bacillati</taxon>
        <taxon>Bacillota</taxon>
        <taxon>Bacilli</taxon>
        <taxon>Lactobacillales</taxon>
        <taxon>Carnobacteriaceae</taxon>
        <taxon>Desemzia</taxon>
    </lineage>
</organism>
<dbReference type="Proteomes" id="UP000199136">
    <property type="component" value="Unassembled WGS sequence"/>
</dbReference>
<dbReference type="AlphaFoldDB" id="A0A1I5UNC5"/>
<sequence>MENATPESKNKLKPVLIVVIILLLLTVGTLVGIGFSTGKIQEVTATVFDSSEETTVPLEQFLVNLTPGENNKDQYLQIELSIHSSQKDAEATITEKTAQVRDAVIAVLRNKTSDSLYTASEDGELVIKSELKTKINQEIGSDLVNEVYITNIVTQ</sequence>
<proteinExistence type="inferred from homology"/>
<evidence type="ECO:0000256" key="9">
    <source>
        <dbReference type="ARBA" id="ARBA00023136"/>
    </source>
</evidence>
<feature type="transmembrane region" description="Helical" evidence="10">
    <location>
        <begin position="12"/>
        <end position="35"/>
    </location>
</feature>
<evidence type="ECO:0000256" key="3">
    <source>
        <dbReference type="ARBA" id="ARBA00008281"/>
    </source>
</evidence>
<keyword evidence="11" id="KW-0282">Flagellum</keyword>
<comment type="function">
    <text evidence="1 10">Controls the rotational direction of flagella during chemotaxis.</text>
</comment>
<evidence type="ECO:0000313" key="12">
    <source>
        <dbReference type="Proteomes" id="UP000199136"/>
    </source>
</evidence>
<keyword evidence="5 10" id="KW-0145">Chemotaxis</keyword>
<dbReference type="GO" id="GO:0071978">
    <property type="term" value="P:bacterial-type flagellum-dependent swarming motility"/>
    <property type="evidence" value="ECO:0007669"/>
    <property type="project" value="TreeGrafter"/>
</dbReference>
<evidence type="ECO:0000256" key="4">
    <source>
        <dbReference type="ARBA" id="ARBA00022475"/>
    </source>
</evidence>
<evidence type="ECO:0000256" key="6">
    <source>
        <dbReference type="ARBA" id="ARBA00022692"/>
    </source>
</evidence>
<keyword evidence="4 10" id="KW-1003">Cell membrane</keyword>
<keyword evidence="9 10" id="KW-0472">Membrane</keyword>
<evidence type="ECO:0000256" key="5">
    <source>
        <dbReference type="ARBA" id="ARBA00022500"/>
    </source>
</evidence>
<dbReference type="GO" id="GO:0005886">
    <property type="term" value="C:plasma membrane"/>
    <property type="evidence" value="ECO:0007669"/>
    <property type="project" value="UniProtKB-SubCell"/>
</dbReference>
<evidence type="ECO:0000256" key="10">
    <source>
        <dbReference type="RuleBase" id="RU364125"/>
    </source>
</evidence>
<dbReference type="GO" id="GO:0009425">
    <property type="term" value="C:bacterial-type flagellum basal body"/>
    <property type="evidence" value="ECO:0007669"/>
    <property type="project" value="InterPro"/>
</dbReference>
<dbReference type="RefSeq" id="WP_092479095.1">
    <property type="nucleotide sequence ID" value="NZ_FOXW01000001.1"/>
</dbReference>
<dbReference type="InterPro" id="IPR005503">
    <property type="entry name" value="FliL"/>
</dbReference>
<dbReference type="EMBL" id="FOXW01000001">
    <property type="protein sequence ID" value="SFP96824.1"/>
    <property type="molecule type" value="Genomic_DNA"/>
</dbReference>
<dbReference type="GO" id="GO:0006935">
    <property type="term" value="P:chemotaxis"/>
    <property type="evidence" value="ECO:0007669"/>
    <property type="project" value="UniProtKB-KW"/>
</dbReference>
<reference evidence="11 12" key="1">
    <citation type="submission" date="2016-10" db="EMBL/GenBank/DDBJ databases">
        <authorList>
            <person name="de Groot N.N."/>
        </authorList>
    </citation>
    <scope>NUCLEOTIDE SEQUENCE [LARGE SCALE GENOMIC DNA]</scope>
    <source>
        <strain evidence="11 12">DSM 20581</strain>
    </source>
</reference>
<keyword evidence="11" id="KW-0966">Cell projection</keyword>
<evidence type="ECO:0000256" key="2">
    <source>
        <dbReference type="ARBA" id="ARBA00004162"/>
    </source>
</evidence>
<evidence type="ECO:0000256" key="8">
    <source>
        <dbReference type="ARBA" id="ARBA00022989"/>
    </source>
</evidence>
<dbReference type="PANTHER" id="PTHR35091:SF2">
    <property type="entry name" value="FLAGELLAR PROTEIN FLIL"/>
    <property type="match status" value="1"/>
</dbReference>
<accession>A0A1I5UNC5</accession>